<accession>A0ABT7CV61</accession>
<name>A0ABT7CV61_9BACT</name>
<keyword evidence="1" id="KW-0732">Signal</keyword>
<dbReference type="EMBL" id="JASJOT010000034">
    <property type="protein sequence ID" value="MDJ1497642.1"/>
    <property type="molecule type" value="Genomic_DNA"/>
</dbReference>
<organism evidence="2 3">
    <name type="scientific">Xanthocytophaga flava</name>
    <dbReference type="NCBI Taxonomy" id="3048013"/>
    <lineage>
        <taxon>Bacteria</taxon>
        <taxon>Pseudomonadati</taxon>
        <taxon>Bacteroidota</taxon>
        <taxon>Cytophagia</taxon>
        <taxon>Cytophagales</taxon>
        <taxon>Rhodocytophagaceae</taxon>
        <taxon>Xanthocytophaga</taxon>
    </lineage>
</organism>
<evidence type="ECO:0008006" key="4">
    <source>
        <dbReference type="Google" id="ProtNLM"/>
    </source>
</evidence>
<protein>
    <recommendedName>
        <fullName evidence="4">Lipocalin-like domain-containing protein</fullName>
    </recommendedName>
</protein>
<reference evidence="2 3" key="1">
    <citation type="submission" date="2023-05" db="EMBL/GenBank/DDBJ databases">
        <authorList>
            <person name="Zhang X."/>
        </authorList>
    </citation>
    <scope>NUCLEOTIDE SEQUENCE [LARGE SCALE GENOMIC DNA]</scope>
    <source>
        <strain evidence="2 3">DM2B3-1</strain>
    </source>
</reference>
<proteinExistence type="predicted"/>
<dbReference type="Proteomes" id="UP001228581">
    <property type="component" value="Unassembled WGS sequence"/>
</dbReference>
<dbReference type="RefSeq" id="WP_314003373.1">
    <property type="nucleotide sequence ID" value="NZ_JASJOT010000034.1"/>
</dbReference>
<sequence>MKKQLLLPLFVALLVALPACKKNDEPKADLLGFWNVMERTRITTTTGASPVTSKTTYSEGQFTLDFKANGDLVVNGNATDPEPWKRISETRIEIDGLEYDIRQLTASQLVLFSTQPVSGSVREETFVCER</sequence>
<evidence type="ECO:0000313" key="2">
    <source>
        <dbReference type="EMBL" id="MDJ1497642.1"/>
    </source>
</evidence>
<comment type="caution">
    <text evidence="2">The sequence shown here is derived from an EMBL/GenBank/DDBJ whole genome shotgun (WGS) entry which is preliminary data.</text>
</comment>
<keyword evidence="3" id="KW-1185">Reference proteome</keyword>
<feature type="signal peptide" evidence="1">
    <location>
        <begin position="1"/>
        <end position="21"/>
    </location>
</feature>
<evidence type="ECO:0000313" key="3">
    <source>
        <dbReference type="Proteomes" id="UP001228581"/>
    </source>
</evidence>
<feature type="chain" id="PRO_5045210921" description="Lipocalin-like domain-containing protein" evidence="1">
    <location>
        <begin position="22"/>
        <end position="130"/>
    </location>
</feature>
<gene>
    <name evidence="2" type="ORF">QNI19_32180</name>
</gene>
<evidence type="ECO:0000256" key="1">
    <source>
        <dbReference type="SAM" id="SignalP"/>
    </source>
</evidence>